<dbReference type="GO" id="GO:0046872">
    <property type="term" value="F:metal ion binding"/>
    <property type="evidence" value="ECO:0007669"/>
    <property type="project" value="UniProtKB-KW"/>
</dbReference>
<evidence type="ECO:0000256" key="7">
    <source>
        <dbReference type="ARBA" id="ARBA00022801"/>
    </source>
</evidence>
<dbReference type="GO" id="GO:0044715">
    <property type="term" value="F:8-oxo-dGDP phosphatase activity"/>
    <property type="evidence" value="ECO:0007669"/>
    <property type="project" value="TreeGrafter"/>
</dbReference>
<comment type="caution">
    <text evidence="14">The sequence shown here is derived from an EMBL/GenBank/DDBJ whole genome shotgun (WGS) entry which is preliminary data.</text>
</comment>
<dbReference type="OrthoDB" id="9804442at2"/>
<protein>
    <recommendedName>
        <fullName evidence="11">8-oxo-dGTP diphosphatase</fullName>
        <ecNumber evidence="11">3.6.1.55</ecNumber>
    </recommendedName>
</protein>
<dbReference type="GO" id="GO:0044716">
    <property type="term" value="F:8-oxo-GDP phosphatase activity"/>
    <property type="evidence" value="ECO:0007669"/>
    <property type="project" value="TreeGrafter"/>
</dbReference>
<evidence type="ECO:0000256" key="12">
    <source>
        <dbReference type="RuleBase" id="RU003476"/>
    </source>
</evidence>
<evidence type="ECO:0000256" key="3">
    <source>
        <dbReference type="ARBA" id="ARBA00022457"/>
    </source>
</evidence>
<dbReference type="PROSITE" id="PS00893">
    <property type="entry name" value="NUDIX_BOX"/>
    <property type="match status" value="1"/>
</dbReference>
<dbReference type="PRINTS" id="PR00502">
    <property type="entry name" value="NUDIXFAMILY"/>
</dbReference>
<dbReference type="EMBL" id="CAJA01000288">
    <property type="protein sequence ID" value="CCH73954.1"/>
    <property type="molecule type" value="Genomic_DNA"/>
</dbReference>
<dbReference type="Proteomes" id="UP000035763">
    <property type="component" value="Unassembled WGS sequence"/>
</dbReference>
<evidence type="ECO:0000256" key="10">
    <source>
        <dbReference type="ARBA" id="ARBA00035861"/>
    </source>
</evidence>
<proteinExistence type="inferred from homology"/>
<dbReference type="InterPro" id="IPR047127">
    <property type="entry name" value="MutT-like"/>
</dbReference>
<dbReference type="PANTHER" id="PTHR47707:SF1">
    <property type="entry name" value="NUDIX HYDROLASE FAMILY PROTEIN"/>
    <property type="match status" value="1"/>
</dbReference>
<keyword evidence="6" id="KW-0227">DNA damage</keyword>
<evidence type="ECO:0000256" key="8">
    <source>
        <dbReference type="ARBA" id="ARBA00022842"/>
    </source>
</evidence>
<dbReference type="Pfam" id="PF00293">
    <property type="entry name" value="NUDIX"/>
    <property type="match status" value="1"/>
</dbReference>
<dbReference type="PANTHER" id="PTHR47707">
    <property type="entry name" value="8-OXO-DGTP DIPHOSPHATASE"/>
    <property type="match status" value="1"/>
</dbReference>
<evidence type="ECO:0000256" key="9">
    <source>
        <dbReference type="ARBA" id="ARBA00023204"/>
    </source>
</evidence>
<comment type="cofactor">
    <cofactor evidence="1">
        <name>Mg(2+)</name>
        <dbReference type="ChEBI" id="CHEBI:18420"/>
    </cofactor>
</comment>
<dbReference type="AlphaFoldDB" id="W6K3W1"/>
<evidence type="ECO:0000256" key="6">
    <source>
        <dbReference type="ARBA" id="ARBA00022763"/>
    </source>
</evidence>
<accession>W6K3W1</accession>
<evidence type="ECO:0000256" key="2">
    <source>
        <dbReference type="ARBA" id="ARBA00005582"/>
    </source>
</evidence>
<name>W6K3W1_9MICO</name>
<dbReference type="GO" id="GO:0008413">
    <property type="term" value="F:8-oxo-7,8-dihydroguanosine triphosphate pyrophosphatase activity"/>
    <property type="evidence" value="ECO:0007669"/>
    <property type="project" value="TreeGrafter"/>
</dbReference>
<comment type="similarity">
    <text evidence="2 12">Belongs to the Nudix hydrolase family.</text>
</comment>
<evidence type="ECO:0000256" key="4">
    <source>
        <dbReference type="ARBA" id="ARBA00022705"/>
    </source>
</evidence>
<sequence>MASLAPGGRIAVVAAALLDDLTAPTQLLSAQRTEPPLLAGGWEIPGGKVDPGEEPLDALHREIHEELGVRIEVGDGIPGPLDGWWPLGERYAMLVWLARVSDGIPQPLEGHSQLRWLPEHALWSVDWLPANRPILAAIAATLWTPEH</sequence>
<keyword evidence="5" id="KW-0479">Metal-binding</keyword>
<dbReference type="EC" id="3.6.1.55" evidence="11"/>
<dbReference type="CDD" id="cd03425">
    <property type="entry name" value="NUDIX_MutT_NudA_like"/>
    <property type="match status" value="1"/>
</dbReference>
<keyword evidence="4" id="KW-0235">DNA replication</keyword>
<dbReference type="GO" id="GO:0006281">
    <property type="term" value="P:DNA repair"/>
    <property type="evidence" value="ECO:0007669"/>
    <property type="project" value="UniProtKB-KW"/>
</dbReference>
<feature type="domain" description="Nudix hydrolase" evidence="13">
    <location>
        <begin position="8"/>
        <end position="142"/>
    </location>
</feature>
<gene>
    <name evidence="14" type="primary">nudG</name>
    <name evidence="14" type="ORF">BN11_3580001</name>
</gene>
<evidence type="ECO:0000256" key="1">
    <source>
        <dbReference type="ARBA" id="ARBA00001946"/>
    </source>
</evidence>
<evidence type="ECO:0000256" key="11">
    <source>
        <dbReference type="ARBA" id="ARBA00038905"/>
    </source>
</evidence>
<dbReference type="Gene3D" id="3.90.79.10">
    <property type="entry name" value="Nucleoside Triphosphate Pyrophosphohydrolase"/>
    <property type="match status" value="1"/>
</dbReference>
<evidence type="ECO:0000313" key="14">
    <source>
        <dbReference type="EMBL" id="CCH73954.1"/>
    </source>
</evidence>
<dbReference type="GO" id="GO:0006260">
    <property type="term" value="P:DNA replication"/>
    <property type="evidence" value="ECO:0007669"/>
    <property type="project" value="UniProtKB-KW"/>
</dbReference>
<dbReference type="PROSITE" id="PS51462">
    <property type="entry name" value="NUDIX"/>
    <property type="match status" value="1"/>
</dbReference>
<dbReference type="SUPFAM" id="SSF55811">
    <property type="entry name" value="Nudix"/>
    <property type="match status" value="1"/>
</dbReference>
<keyword evidence="3" id="KW-0515">Mutator protein</keyword>
<reference evidence="14 15" key="1">
    <citation type="journal article" date="2013" name="ISME J.">
        <title>A metabolic model for members of the genus Tetrasphaera involved in enhanced biological phosphorus removal.</title>
        <authorList>
            <person name="Kristiansen R."/>
            <person name="Nguyen H.T.T."/>
            <person name="Saunders A.M."/>
            <person name="Nielsen J.L."/>
            <person name="Wimmer R."/>
            <person name="Le V.Q."/>
            <person name="McIlroy S.J."/>
            <person name="Petrovski S."/>
            <person name="Seviour R.J."/>
            <person name="Calteau A."/>
            <person name="Nielsen K.L."/>
            <person name="Nielsen P.H."/>
        </authorList>
    </citation>
    <scope>NUCLEOTIDE SEQUENCE [LARGE SCALE GENOMIC DNA]</scope>
    <source>
        <strain evidence="14 15">Ben110</strain>
    </source>
</reference>
<keyword evidence="7 12" id="KW-0378">Hydrolase</keyword>
<evidence type="ECO:0000313" key="15">
    <source>
        <dbReference type="Proteomes" id="UP000035763"/>
    </source>
</evidence>
<dbReference type="InterPro" id="IPR015797">
    <property type="entry name" value="NUDIX_hydrolase-like_dom_sf"/>
</dbReference>
<evidence type="ECO:0000256" key="5">
    <source>
        <dbReference type="ARBA" id="ARBA00022723"/>
    </source>
</evidence>
<evidence type="ECO:0000259" key="13">
    <source>
        <dbReference type="PROSITE" id="PS51462"/>
    </source>
</evidence>
<organism evidence="14 15">
    <name type="scientific">Nostocoides australiense Ben110</name>
    <dbReference type="NCBI Taxonomy" id="1193182"/>
    <lineage>
        <taxon>Bacteria</taxon>
        <taxon>Bacillati</taxon>
        <taxon>Actinomycetota</taxon>
        <taxon>Actinomycetes</taxon>
        <taxon>Micrococcales</taxon>
        <taxon>Intrasporangiaceae</taxon>
        <taxon>Nostocoides</taxon>
    </lineage>
</organism>
<dbReference type="InterPro" id="IPR020084">
    <property type="entry name" value="NUDIX_hydrolase_CS"/>
</dbReference>
<dbReference type="GO" id="GO:0035539">
    <property type="term" value="F:8-oxo-7,8-dihydrodeoxyguanosine triphosphate pyrophosphatase activity"/>
    <property type="evidence" value="ECO:0007669"/>
    <property type="project" value="UniProtKB-EC"/>
</dbReference>
<comment type="catalytic activity">
    <reaction evidence="10">
        <text>8-oxo-dGTP + H2O = 8-oxo-dGMP + diphosphate + H(+)</text>
        <dbReference type="Rhea" id="RHEA:31575"/>
        <dbReference type="ChEBI" id="CHEBI:15377"/>
        <dbReference type="ChEBI" id="CHEBI:15378"/>
        <dbReference type="ChEBI" id="CHEBI:33019"/>
        <dbReference type="ChEBI" id="CHEBI:63224"/>
        <dbReference type="ChEBI" id="CHEBI:77896"/>
        <dbReference type="EC" id="3.6.1.55"/>
    </reaction>
</comment>
<keyword evidence="8" id="KW-0460">Magnesium</keyword>
<dbReference type="STRING" id="1193182.BN11_3580001"/>
<dbReference type="InterPro" id="IPR000086">
    <property type="entry name" value="NUDIX_hydrolase_dom"/>
</dbReference>
<keyword evidence="9" id="KW-0234">DNA repair</keyword>
<dbReference type="InterPro" id="IPR020476">
    <property type="entry name" value="Nudix_hydrolase"/>
</dbReference>
<keyword evidence="15" id="KW-1185">Reference proteome</keyword>